<keyword evidence="1" id="KW-0472">Membrane</keyword>
<evidence type="ECO:0000256" key="1">
    <source>
        <dbReference type="SAM" id="Phobius"/>
    </source>
</evidence>
<proteinExistence type="predicted"/>
<organism evidence="2 3">
    <name type="scientific">Taxus chinensis</name>
    <name type="common">Chinese yew</name>
    <name type="synonym">Taxus wallichiana var. chinensis</name>
    <dbReference type="NCBI Taxonomy" id="29808"/>
    <lineage>
        <taxon>Eukaryota</taxon>
        <taxon>Viridiplantae</taxon>
        <taxon>Streptophyta</taxon>
        <taxon>Embryophyta</taxon>
        <taxon>Tracheophyta</taxon>
        <taxon>Spermatophyta</taxon>
        <taxon>Pinopsida</taxon>
        <taxon>Pinidae</taxon>
        <taxon>Conifers II</taxon>
        <taxon>Cupressales</taxon>
        <taxon>Taxaceae</taxon>
        <taxon>Taxus</taxon>
    </lineage>
</organism>
<name>A0AA38LL06_TAXCH</name>
<comment type="caution">
    <text evidence="2">The sequence shown here is derived from an EMBL/GenBank/DDBJ whole genome shotgun (WGS) entry which is preliminary data.</text>
</comment>
<keyword evidence="3" id="KW-1185">Reference proteome</keyword>
<evidence type="ECO:0000313" key="2">
    <source>
        <dbReference type="EMBL" id="KAH9326495.1"/>
    </source>
</evidence>
<protein>
    <submittedName>
        <fullName evidence="2">Uncharacterized protein</fullName>
    </submittedName>
</protein>
<evidence type="ECO:0000313" key="3">
    <source>
        <dbReference type="Proteomes" id="UP000824469"/>
    </source>
</evidence>
<dbReference type="Proteomes" id="UP000824469">
    <property type="component" value="Unassembled WGS sequence"/>
</dbReference>
<dbReference type="EMBL" id="JAHRHJ020000002">
    <property type="protein sequence ID" value="KAH9326495.1"/>
    <property type="molecule type" value="Genomic_DNA"/>
</dbReference>
<feature type="transmembrane region" description="Helical" evidence="1">
    <location>
        <begin position="29"/>
        <end position="54"/>
    </location>
</feature>
<gene>
    <name evidence="2" type="ORF">KI387_006673</name>
</gene>
<dbReference type="AlphaFoldDB" id="A0AA38LL06"/>
<feature type="non-terminal residue" evidence="2">
    <location>
        <position position="1"/>
    </location>
</feature>
<feature type="non-terminal residue" evidence="2">
    <location>
        <position position="64"/>
    </location>
</feature>
<keyword evidence="1" id="KW-0812">Transmembrane</keyword>
<accession>A0AA38LL06</accession>
<sequence>EYDSSETVFNDALFGTDCLQKFISCQPRALVLLLAFSLSSEVHGIISMILYVSLKRNFRFKTDK</sequence>
<reference evidence="2 3" key="1">
    <citation type="journal article" date="2021" name="Nat. Plants">
        <title>The Taxus genome provides insights into paclitaxel biosynthesis.</title>
        <authorList>
            <person name="Xiong X."/>
            <person name="Gou J."/>
            <person name="Liao Q."/>
            <person name="Li Y."/>
            <person name="Zhou Q."/>
            <person name="Bi G."/>
            <person name="Li C."/>
            <person name="Du R."/>
            <person name="Wang X."/>
            <person name="Sun T."/>
            <person name="Guo L."/>
            <person name="Liang H."/>
            <person name="Lu P."/>
            <person name="Wu Y."/>
            <person name="Zhang Z."/>
            <person name="Ro D.K."/>
            <person name="Shang Y."/>
            <person name="Huang S."/>
            <person name="Yan J."/>
        </authorList>
    </citation>
    <scope>NUCLEOTIDE SEQUENCE [LARGE SCALE GENOMIC DNA]</scope>
    <source>
        <strain evidence="2">Ta-2019</strain>
    </source>
</reference>
<keyword evidence="1" id="KW-1133">Transmembrane helix</keyword>